<evidence type="ECO:0000313" key="3">
    <source>
        <dbReference type="Proteomes" id="UP001282284"/>
    </source>
</evidence>
<feature type="domain" description="DinB-like" evidence="1">
    <location>
        <begin position="7"/>
        <end position="145"/>
    </location>
</feature>
<dbReference type="Pfam" id="PF12867">
    <property type="entry name" value="DinB_2"/>
    <property type="match status" value="1"/>
</dbReference>
<dbReference type="Proteomes" id="UP001282284">
    <property type="component" value="Unassembled WGS sequence"/>
</dbReference>
<dbReference type="EMBL" id="JAUBDI010000013">
    <property type="protein sequence ID" value="MDW0114150.1"/>
    <property type="molecule type" value="Genomic_DNA"/>
</dbReference>
<dbReference type="InterPro" id="IPR024775">
    <property type="entry name" value="DinB-like"/>
</dbReference>
<keyword evidence="3" id="KW-1185">Reference proteome</keyword>
<gene>
    <name evidence="2" type="ORF">QT711_13215</name>
</gene>
<reference evidence="2 3" key="1">
    <citation type="submission" date="2023-06" db="EMBL/GenBank/DDBJ databases">
        <title>Sporosarcina sp. nov., isolated from Korean traditional fermented seafood 'Jeotgal'.</title>
        <authorList>
            <person name="Yang A.I."/>
            <person name="Shin N.-R."/>
        </authorList>
    </citation>
    <scope>NUCLEOTIDE SEQUENCE [LARGE SCALE GENOMIC DNA]</scope>
    <source>
        <strain evidence="2 3">KCTC13119</strain>
    </source>
</reference>
<sequence>MSLLNQMKFARVYTLGWLQQAQEEAWDVQPEGFNNTIRWHVGHIFMTMETLVKKAVPTYEIEHEEWIPLFAPGSSPAKWEGDVPGTEALIAALSEQTERLANILDGKLQDVLESPMKIGELLEMNTVEGVVEFVVWHEGVHTGIIHALIKLTAK</sequence>
<proteinExistence type="predicted"/>
<dbReference type="SUPFAM" id="SSF109854">
    <property type="entry name" value="DinB/YfiT-like putative metalloenzymes"/>
    <property type="match status" value="1"/>
</dbReference>
<name>A0ABU4GB12_9BACL</name>
<evidence type="ECO:0000313" key="2">
    <source>
        <dbReference type="EMBL" id="MDW0114150.1"/>
    </source>
</evidence>
<dbReference type="RefSeq" id="WP_317944976.1">
    <property type="nucleotide sequence ID" value="NZ_JAUBDI010000013.1"/>
</dbReference>
<dbReference type="Gene3D" id="1.20.120.450">
    <property type="entry name" value="dinb family like domain"/>
    <property type="match status" value="1"/>
</dbReference>
<dbReference type="InterPro" id="IPR034660">
    <property type="entry name" value="DinB/YfiT-like"/>
</dbReference>
<comment type="caution">
    <text evidence="2">The sequence shown here is derived from an EMBL/GenBank/DDBJ whole genome shotgun (WGS) entry which is preliminary data.</text>
</comment>
<protein>
    <submittedName>
        <fullName evidence="2">DinB family protein</fullName>
    </submittedName>
</protein>
<evidence type="ECO:0000259" key="1">
    <source>
        <dbReference type="Pfam" id="PF12867"/>
    </source>
</evidence>
<organism evidence="2 3">
    <name type="scientific">Sporosarcina saromensis</name>
    <dbReference type="NCBI Taxonomy" id="359365"/>
    <lineage>
        <taxon>Bacteria</taxon>
        <taxon>Bacillati</taxon>
        <taxon>Bacillota</taxon>
        <taxon>Bacilli</taxon>
        <taxon>Bacillales</taxon>
        <taxon>Caryophanaceae</taxon>
        <taxon>Sporosarcina</taxon>
    </lineage>
</organism>
<accession>A0ABU4GB12</accession>